<organism evidence="2 3">
    <name type="scientific">Streptomyces indiaensis</name>
    <dbReference type="NCBI Taxonomy" id="284033"/>
    <lineage>
        <taxon>Bacteria</taxon>
        <taxon>Bacillati</taxon>
        <taxon>Actinomycetota</taxon>
        <taxon>Actinomycetes</taxon>
        <taxon>Kitasatosporales</taxon>
        <taxon>Streptomycetaceae</taxon>
        <taxon>Streptomyces</taxon>
    </lineage>
</organism>
<protein>
    <submittedName>
        <fullName evidence="2">Uncharacterized protein</fullName>
    </submittedName>
</protein>
<feature type="region of interest" description="Disordered" evidence="1">
    <location>
        <begin position="1"/>
        <end position="68"/>
    </location>
</feature>
<name>A0ABN3DA48_9ACTN</name>
<gene>
    <name evidence="2" type="ORF">GCM10010104_17000</name>
</gene>
<reference evidence="2 3" key="1">
    <citation type="journal article" date="2019" name="Int. J. Syst. Evol. Microbiol.">
        <title>The Global Catalogue of Microorganisms (GCM) 10K type strain sequencing project: providing services to taxonomists for standard genome sequencing and annotation.</title>
        <authorList>
            <consortium name="The Broad Institute Genomics Platform"/>
            <consortium name="The Broad Institute Genome Sequencing Center for Infectious Disease"/>
            <person name="Wu L."/>
            <person name="Ma J."/>
        </authorList>
    </citation>
    <scope>NUCLEOTIDE SEQUENCE [LARGE SCALE GENOMIC DNA]</scope>
    <source>
        <strain evidence="2 3">JCM 3053</strain>
    </source>
</reference>
<evidence type="ECO:0000256" key="1">
    <source>
        <dbReference type="SAM" id="MobiDB-lite"/>
    </source>
</evidence>
<dbReference type="Proteomes" id="UP001501474">
    <property type="component" value="Unassembled WGS sequence"/>
</dbReference>
<evidence type="ECO:0000313" key="3">
    <source>
        <dbReference type="Proteomes" id="UP001501474"/>
    </source>
</evidence>
<proteinExistence type="predicted"/>
<comment type="caution">
    <text evidence="2">The sequence shown here is derived from an EMBL/GenBank/DDBJ whole genome shotgun (WGS) entry which is preliminary data.</text>
</comment>
<keyword evidence="3" id="KW-1185">Reference proteome</keyword>
<evidence type="ECO:0000313" key="2">
    <source>
        <dbReference type="EMBL" id="GAA2225639.1"/>
    </source>
</evidence>
<feature type="compositionally biased region" description="Basic and acidic residues" evidence="1">
    <location>
        <begin position="14"/>
        <end position="25"/>
    </location>
</feature>
<sequence>MKDEPLTSSCCSREAVRRSVEKDSDSMAPSFPDDVSVKTPVRNPWCGKESGPPSEESGPCGSVPVTGG</sequence>
<accession>A0ABN3DA48</accession>
<feature type="compositionally biased region" description="Polar residues" evidence="1">
    <location>
        <begin position="1"/>
        <end position="11"/>
    </location>
</feature>
<dbReference type="EMBL" id="BAAART010000039">
    <property type="protein sequence ID" value="GAA2225639.1"/>
    <property type="molecule type" value="Genomic_DNA"/>
</dbReference>